<evidence type="ECO:0000256" key="1">
    <source>
        <dbReference type="SAM" id="MobiDB-lite"/>
    </source>
</evidence>
<accession>A0A175YQX1</accession>
<proteinExistence type="predicted"/>
<dbReference type="Gramene" id="KZM85488">
    <property type="protein sequence ID" value="KZM85488"/>
    <property type="gene ID" value="DCAR_027090"/>
</dbReference>
<name>A0A175YQX1_DAUCS</name>
<gene>
    <name evidence="2" type="ORF">DCAR_0832483</name>
</gene>
<keyword evidence="3" id="KW-1185">Reference proteome</keyword>
<dbReference type="EMBL" id="CP093350">
    <property type="protein sequence ID" value="WOH12974.1"/>
    <property type="molecule type" value="Genomic_DNA"/>
</dbReference>
<protein>
    <submittedName>
        <fullName evidence="2">Uncharacterized protein</fullName>
    </submittedName>
</protein>
<reference evidence="2" key="1">
    <citation type="journal article" date="2016" name="Nat. Genet.">
        <title>A high-quality carrot genome assembly provides new insights into carotenoid accumulation and asterid genome evolution.</title>
        <authorList>
            <person name="Iorizzo M."/>
            <person name="Ellison S."/>
            <person name="Senalik D."/>
            <person name="Zeng P."/>
            <person name="Satapoomin P."/>
            <person name="Huang J."/>
            <person name="Bowman M."/>
            <person name="Iovene M."/>
            <person name="Sanseverino W."/>
            <person name="Cavagnaro P."/>
            <person name="Yildiz M."/>
            <person name="Macko-Podgorni A."/>
            <person name="Moranska E."/>
            <person name="Grzebelus E."/>
            <person name="Grzebelus D."/>
            <person name="Ashrafi H."/>
            <person name="Zheng Z."/>
            <person name="Cheng S."/>
            <person name="Spooner D."/>
            <person name="Van Deynze A."/>
            <person name="Simon P."/>
        </authorList>
    </citation>
    <scope>NUCLEOTIDE SEQUENCE</scope>
    <source>
        <tissue evidence="2">Leaf</tissue>
    </source>
</reference>
<feature type="region of interest" description="Disordered" evidence="1">
    <location>
        <begin position="1"/>
        <end position="25"/>
    </location>
</feature>
<evidence type="ECO:0000313" key="3">
    <source>
        <dbReference type="Proteomes" id="UP000077755"/>
    </source>
</evidence>
<feature type="compositionally biased region" description="Basic and acidic residues" evidence="1">
    <location>
        <begin position="1"/>
        <end position="20"/>
    </location>
</feature>
<reference evidence="2" key="2">
    <citation type="submission" date="2022-03" db="EMBL/GenBank/DDBJ databases">
        <title>Draft title - Genomic analysis of global carrot germplasm unveils the trajectory of domestication and the origin of high carotenoid orange carrot.</title>
        <authorList>
            <person name="Iorizzo M."/>
            <person name="Ellison S."/>
            <person name="Senalik D."/>
            <person name="Macko-Podgorni A."/>
            <person name="Grzebelus D."/>
            <person name="Bostan H."/>
            <person name="Rolling W."/>
            <person name="Curaba J."/>
            <person name="Simon P."/>
        </authorList>
    </citation>
    <scope>NUCLEOTIDE SEQUENCE</scope>
    <source>
        <tissue evidence="2">Leaf</tissue>
    </source>
</reference>
<evidence type="ECO:0000313" key="2">
    <source>
        <dbReference type="EMBL" id="WOH12974.1"/>
    </source>
</evidence>
<organism evidence="2 3">
    <name type="scientific">Daucus carota subsp. sativus</name>
    <name type="common">Carrot</name>
    <dbReference type="NCBI Taxonomy" id="79200"/>
    <lineage>
        <taxon>Eukaryota</taxon>
        <taxon>Viridiplantae</taxon>
        <taxon>Streptophyta</taxon>
        <taxon>Embryophyta</taxon>
        <taxon>Tracheophyta</taxon>
        <taxon>Spermatophyta</taxon>
        <taxon>Magnoliopsida</taxon>
        <taxon>eudicotyledons</taxon>
        <taxon>Gunneridae</taxon>
        <taxon>Pentapetalae</taxon>
        <taxon>asterids</taxon>
        <taxon>campanulids</taxon>
        <taxon>Apiales</taxon>
        <taxon>Apiaceae</taxon>
        <taxon>Apioideae</taxon>
        <taxon>Scandiceae</taxon>
        <taxon>Daucinae</taxon>
        <taxon>Daucus</taxon>
        <taxon>Daucus sect. Daucus</taxon>
    </lineage>
</organism>
<dbReference type="Proteomes" id="UP000077755">
    <property type="component" value="Chromosome 8"/>
</dbReference>
<dbReference type="AlphaFoldDB" id="A0A175YQX1"/>
<sequence length="50" mass="5969">MVEMRKNRREENLEKKRPEGVQDPQVENLSATAVLLEQRSEFFLPLVWNL</sequence>